<dbReference type="GO" id="GO:0047372">
    <property type="term" value="F:monoacylglycerol lipase activity"/>
    <property type="evidence" value="ECO:0007669"/>
    <property type="project" value="TreeGrafter"/>
</dbReference>
<evidence type="ECO:0000313" key="6">
    <source>
        <dbReference type="EMBL" id="KAG0562332.1"/>
    </source>
</evidence>
<accession>A0A8T0GZJ9</accession>
<name>A0A8T0GZJ9_CERPU</name>
<comment type="domain">
    <text evidence="4">The nitrogen atoms of the two glycine residues in the GGXR motif define the oxyanion hole, and stabilize the oxyanion that forms during the nucleophilic attack by the catalytic serine during substrate cleavage.</text>
</comment>
<evidence type="ECO:0000256" key="4">
    <source>
        <dbReference type="RuleBase" id="RU361262"/>
    </source>
</evidence>
<dbReference type="GO" id="GO:0016042">
    <property type="term" value="P:lipid catabolic process"/>
    <property type="evidence" value="ECO:0007669"/>
    <property type="project" value="UniProtKB-UniRule"/>
</dbReference>
<keyword evidence="7" id="KW-1185">Reference proteome</keyword>
<keyword evidence="3 4" id="KW-0442">Lipid degradation</keyword>
<comment type="similarity">
    <text evidence="1 4">Belongs to the patatin family.</text>
</comment>
<dbReference type="GO" id="GO:0004620">
    <property type="term" value="F:phospholipase activity"/>
    <property type="evidence" value="ECO:0007669"/>
    <property type="project" value="TreeGrafter"/>
</dbReference>
<keyword evidence="3 4" id="KW-0378">Hydrolase</keyword>
<sequence length="406" mass="44108">MSTEANAYVSAPARGEPGKRLTILSIDGGGVRGIIPSTILECLESALRELDGESAALADYFDVVAGTSTGGLVTAMLTVPGDPDKTRPKFSAKQITETYLTDANTIFPPVNWGPLGKCLPGWLTGFLAVLQKPKYDGKGLEKVIEAKVGSNVHLSETLTNVVIPSFDVTKQEPVFFNNLDAKRDPTLDPPIAKVARGTSAAPTYLPAVQFSTDPKTTYNLVDGGVFCNNPTHVAIVQAMKEVTTGTDYSQIMTSWDGYKNLLVLSLGTGEKTVHYSAAKVAKWGIVDWFIDRQEGSTPMIDIFSNGSADMVDYNVSVIFNGQDCGPENYLRIQARDLKGHTAMDDGSPANMMFLQKLATALLDEKAQARNPVTGEWFLLEKTNREYLMIFAKELSKERARRAPSKP</sequence>
<dbReference type="PANTHER" id="PTHR32176:SF92">
    <property type="entry name" value="XYLOSE ISOMERASE"/>
    <property type="match status" value="1"/>
</dbReference>
<dbReference type="AlphaFoldDB" id="A0A8T0GZJ9"/>
<dbReference type="InterPro" id="IPR002641">
    <property type="entry name" value="PNPLA_dom"/>
</dbReference>
<feature type="short sequence motif" description="GXGXXG" evidence="3">
    <location>
        <begin position="28"/>
        <end position="33"/>
    </location>
</feature>
<dbReference type="EC" id="3.1.1.-" evidence="4"/>
<dbReference type="SUPFAM" id="SSF52151">
    <property type="entry name" value="FabD/lysophospholipase-like"/>
    <property type="match status" value="1"/>
</dbReference>
<feature type="active site" description="Proton acceptor" evidence="3">
    <location>
        <position position="222"/>
    </location>
</feature>
<dbReference type="PANTHER" id="PTHR32176">
    <property type="entry name" value="XYLOSE ISOMERASE"/>
    <property type="match status" value="1"/>
</dbReference>
<dbReference type="EMBL" id="CM026430">
    <property type="protein sequence ID" value="KAG0562332.1"/>
    <property type="molecule type" value="Genomic_DNA"/>
</dbReference>
<feature type="domain" description="PNPLA" evidence="5">
    <location>
        <begin position="24"/>
        <end position="235"/>
    </location>
</feature>
<reference evidence="6" key="1">
    <citation type="submission" date="2020-06" db="EMBL/GenBank/DDBJ databases">
        <title>WGS assembly of Ceratodon purpureus strain R40.</title>
        <authorList>
            <person name="Carey S.B."/>
            <person name="Jenkins J."/>
            <person name="Shu S."/>
            <person name="Lovell J.T."/>
            <person name="Sreedasyam A."/>
            <person name="Maumus F."/>
            <person name="Tiley G.P."/>
            <person name="Fernandez-Pozo N."/>
            <person name="Barry K."/>
            <person name="Chen C."/>
            <person name="Wang M."/>
            <person name="Lipzen A."/>
            <person name="Daum C."/>
            <person name="Saski C.A."/>
            <person name="Payton A.C."/>
            <person name="Mcbreen J.C."/>
            <person name="Conrad R.E."/>
            <person name="Kollar L.M."/>
            <person name="Olsson S."/>
            <person name="Huttunen S."/>
            <person name="Landis J.B."/>
            <person name="Wickett N.J."/>
            <person name="Johnson M.G."/>
            <person name="Rensing S.A."/>
            <person name="Grimwood J."/>
            <person name="Schmutz J."/>
            <person name="Mcdaniel S.F."/>
        </authorList>
    </citation>
    <scope>NUCLEOTIDE SEQUENCE</scope>
    <source>
        <strain evidence="6">R40</strain>
    </source>
</reference>
<evidence type="ECO:0000256" key="1">
    <source>
        <dbReference type="ARBA" id="ARBA00010240"/>
    </source>
</evidence>
<feature type="active site" description="Nucleophile" evidence="3">
    <location>
        <position position="68"/>
    </location>
</feature>
<evidence type="ECO:0000256" key="2">
    <source>
        <dbReference type="ARBA" id="ARBA00023098"/>
    </source>
</evidence>
<evidence type="ECO:0000259" key="5">
    <source>
        <dbReference type="PROSITE" id="PS51635"/>
    </source>
</evidence>
<feature type="short sequence motif" description="GXSXG" evidence="3">
    <location>
        <begin position="66"/>
        <end position="70"/>
    </location>
</feature>
<proteinExistence type="inferred from homology"/>
<evidence type="ECO:0000256" key="3">
    <source>
        <dbReference type="PROSITE-ProRule" id="PRU01161"/>
    </source>
</evidence>
<comment type="function">
    <text evidence="4">Lipolytic acyl hydrolase (LAH).</text>
</comment>
<protein>
    <recommendedName>
        <fullName evidence="4">Patatin</fullName>
        <ecNumber evidence="4">3.1.1.-</ecNumber>
    </recommendedName>
</protein>
<dbReference type="InterPro" id="IPR016035">
    <property type="entry name" value="Acyl_Trfase/lysoPLipase"/>
</dbReference>
<gene>
    <name evidence="6" type="ORF">KC19_9G137900</name>
</gene>
<feature type="short sequence motif" description="DGA/G" evidence="3">
    <location>
        <begin position="222"/>
        <end position="224"/>
    </location>
</feature>
<keyword evidence="2 3" id="KW-0443">Lipid metabolism</keyword>
<dbReference type="Gene3D" id="3.40.1090.10">
    <property type="entry name" value="Cytosolic phospholipase A2 catalytic domain"/>
    <property type="match status" value="1"/>
</dbReference>
<evidence type="ECO:0000313" key="7">
    <source>
        <dbReference type="Proteomes" id="UP000822688"/>
    </source>
</evidence>
<comment type="caution">
    <text evidence="6">The sequence shown here is derived from an EMBL/GenBank/DDBJ whole genome shotgun (WGS) entry which is preliminary data.</text>
</comment>
<organism evidence="6 7">
    <name type="scientific">Ceratodon purpureus</name>
    <name type="common">Fire moss</name>
    <name type="synonym">Dicranum purpureum</name>
    <dbReference type="NCBI Taxonomy" id="3225"/>
    <lineage>
        <taxon>Eukaryota</taxon>
        <taxon>Viridiplantae</taxon>
        <taxon>Streptophyta</taxon>
        <taxon>Embryophyta</taxon>
        <taxon>Bryophyta</taxon>
        <taxon>Bryophytina</taxon>
        <taxon>Bryopsida</taxon>
        <taxon>Dicranidae</taxon>
        <taxon>Pseudoditrichales</taxon>
        <taxon>Ditrichaceae</taxon>
        <taxon>Ceratodon</taxon>
    </lineage>
</organism>
<dbReference type="PROSITE" id="PS51635">
    <property type="entry name" value="PNPLA"/>
    <property type="match status" value="1"/>
</dbReference>
<dbReference type="Pfam" id="PF01734">
    <property type="entry name" value="Patatin"/>
    <property type="match status" value="1"/>
</dbReference>
<dbReference type="Proteomes" id="UP000822688">
    <property type="component" value="Chromosome 9"/>
</dbReference>